<feature type="transmembrane region" description="Helical" evidence="1">
    <location>
        <begin position="12"/>
        <end position="30"/>
    </location>
</feature>
<sequence length="131" mass="15293">MSSILKFNWKYFIIAILLFVVEVLIAMFVHDQFIRPYFGDFLVVILIYCFVKSFVDTPFLKIAIAVLVFSFTLEVLQYFDIVTKIGLGHSKLARTVIGTSFEWIDLIAYTFGIVFVIYVENRLYSTNVRKH</sequence>
<reference evidence="2 3" key="1">
    <citation type="submission" date="2023-12" db="EMBL/GenBank/DDBJ databases">
        <title>Novel species of the genus Arcicella isolated from rivers.</title>
        <authorList>
            <person name="Lu H."/>
        </authorList>
    </citation>
    <scope>NUCLEOTIDE SEQUENCE [LARGE SCALE GENOMIC DNA]</scope>
    <source>
        <strain evidence="2 3">DC2W</strain>
    </source>
</reference>
<gene>
    <name evidence="2" type="ORF">VB776_21455</name>
</gene>
<dbReference type="Proteomes" id="UP001303899">
    <property type="component" value="Unassembled WGS sequence"/>
</dbReference>
<organism evidence="2 3">
    <name type="scientific">Arcicella gelida</name>
    <dbReference type="NCBI Taxonomy" id="2984195"/>
    <lineage>
        <taxon>Bacteria</taxon>
        <taxon>Pseudomonadati</taxon>
        <taxon>Bacteroidota</taxon>
        <taxon>Cytophagia</taxon>
        <taxon>Cytophagales</taxon>
        <taxon>Flectobacillaceae</taxon>
        <taxon>Arcicella</taxon>
    </lineage>
</organism>
<dbReference type="RefSeq" id="WP_323698926.1">
    <property type="nucleotide sequence ID" value="NZ_JAYGIL010000037.1"/>
</dbReference>
<proteinExistence type="predicted"/>
<feature type="transmembrane region" description="Helical" evidence="1">
    <location>
        <begin position="62"/>
        <end position="81"/>
    </location>
</feature>
<feature type="transmembrane region" description="Helical" evidence="1">
    <location>
        <begin position="101"/>
        <end position="119"/>
    </location>
</feature>
<keyword evidence="1" id="KW-0812">Transmembrane</keyword>
<keyword evidence="3" id="KW-1185">Reference proteome</keyword>
<accession>A0ABU5SAX8</accession>
<dbReference type="EMBL" id="JAYGIL010000037">
    <property type="protein sequence ID" value="MEA5405521.1"/>
    <property type="molecule type" value="Genomic_DNA"/>
</dbReference>
<comment type="caution">
    <text evidence="2">The sequence shown here is derived from an EMBL/GenBank/DDBJ whole genome shotgun (WGS) entry which is preliminary data.</text>
</comment>
<dbReference type="Pfam" id="PF10990">
    <property type="entry name" value="DUF2809"/>
    <property type="match status" value="1"/>
</dbReference>
<name>A0ABU5SAX8_9BACT</name>
<evidence type="ECO:0000313" key="2">
    <source>
        <dbReference type="EMBL" id="MEA5405521.1"/>
    </source>
</evidence>
<keyword evidence="1" id="KW-1133">Transmembrane helix</keyword>
<protein>
    <submittedName>
        <fullName evidence="2">DUF2809 domain-containing protein</fullName>
    </submittedName>
</protein>
<evidence type="ECO:0000256" key="1">
    <source>
        <dbReference type="SAM" id="Phobius"/>
    </source>
</evidence>
<dbReference type="InterPro" id="IPR021257">
    <property type="entry name" value="DUF2809"/>
</dbReference>
<keyword evidence="1" id="KW-0472">Membrane</keyword>
<evidence type="ECO:0000313" key="3">
    <source>
        <dbReference type="Proteomes" id="UP001303899"/>
    </source>
</evidence>
<feature type="transmembrane region" description="Helical" evidence="1">
    <location>
        <begin position="36"/>
        <end position="55"/>
    </location>
</feature>